<feature type="compositionally biased region" description="Basic residues" evidence="1">
    <location>
        <begin position="2285"/>
        <end position="2324"/>
    </location>
</feature>
<feature type="region of interest" description="Disordered" evidence="1">
    <location>
        <begin position="1"/>
        <end position="82"/>
    </location>
</feature>
<feature type="compositionally biased region" description="Low complexity" evidence="1">
    <location>
        <begin position="670"/>
        <end position="696"/>
    </location>
</feature>
<feature type="compositionally biased region" description="Pro residues" evidence="1">
    <location>
        <begin position="2377"/>
        <end position="2388"/>
    </location>
</feature>
<feature type="region of interest" description="Disordered" evidence="1">
    <location>
        <begin position="374"/>
        <end position="415"/>
    </location>
</feature>
<feature type="region of interest" description="Disordered" evidence="1">
    <location>
        <begin position="2207"/>
        <end position="2403"/>
    </location>
</feature>
<evidence type="ECO:0000256" key="1">
    <source>
        <dbReference type="SAM" id="MobiDB-lite"/>
    </source>
</evidence>
<feature type="compositionally biased region" description="Low complexity" evidence="1">
    <location>
        <begin position="588"/>
        <end position="616"/>
    </location>
</feature>
<feature type="compositionally biased region" description="Low complexity" evidence="1">
    <location>
        <begin position="2330"/>
        <end position="2341"/>
    </location>
</feature>
<feature type="compositionally biased region" description="Polar residues" evidence="1">
    <location>
        <begin position="706"/>
        <end position="724"/>
    </location>
</feature>
<feature type="region of interest" description="Disordered" evidence="1">
    <location>
        <begin position="98"/>
        <end position="133"/>
    </location>
</feature>
<accession>A0A433TKY5</accession>
<feature type="region of interest" description="Disordered" evidence="1">
    <location>
        <begin position="181"/>
        <end position="280"/>
    </location>
</feature>
<feature type="compositionally biased region" description="Low complexity" evidence="1">
    <location>
        <begin position="344"/>
        <end position="357"/>
    </location>
</feature>
<proteinExistence type="predicted"/>
<reference evidence="2 3" key="1">
    <citation type="submission" date="2019-01" db="EMBL/GenBank/DDBJ databases">
        <title>A draft genome assembly of the solar-powered sea slug Elysia chlorotica.</title>
        <authorList>
            <person name="Cai H."/>
            <person name="Li Q."/>
            <person name="Fang X."/>
            <person name="Li J."/>
            <person name="Curtis N.E."/>
            <person name="Altenburger A."/>
            <person name="Shibata T."/>
            <person name="Feng M."/>
            <person name="Maeda T."/>
            <person name="Schwartz J.A."/>
            <person name="Shigenobu S."/>
            <person name="Lundholm N."/>
            <person name="Nishiyama T."/>
            <person name="Yang H."/>
            <person name="Hasebe M."/>
            <person name="Li S."/>
            <person name="Pierce S.K."/>
            <person name="Wang J."/>
        </authorList>
    </citation>
    <scope>NUCLEOTIDE SEQUENCE [LARGE SCALE GENOMIC DNA]</scope>
    <source>
        <strain evidence="2">EC2010</strain>
        <tissue evidence="2">Whole organism of an adult</tissue>
    </source>
</reference>
<feature type="compositionally biased region" description="Basic and acidic residues" evidence="1">
    <location>
        <begin position="38"/>
        <end position="50"/>
    </location>
</feature>
<evidence type="ECO:0000313" key="2">
    <source>
        <dbReference type="EMBL" id="RUS82232.1"/>
    </source>
</evidence>
<feature type="compositionally biased region" description="Low complexity" evidence="1">
    <location>
        <begin position="2551"/>
        <end position="2574"/>
    </location>
</feature>
<dbReference type="STRING" id="188477.A0A433TKY5"/>
<feature type="compositionally biased region" description="Basic and acidic residues" evidence="1">
    <location>
        <begin position="392"/>
        <end position="407"/>
    </location>
</feature>
<dbReference type="EMBL" id="RQTK01000296">
    <property type="protein sequence ID" value="RUS82232.1"/>
    <property type="molecule type" value="Genomic_DNA"/>
</dbReference>
<feature type="compositionally biased region" description="Polar residues" evidence="1">
    <location>
        <begin position="650"/>
        <end position="660"/>
    </location>
</feature>
<feature type="compositionally biased region" description="Polar residues" evidence="1">
    <location>
        <begin position="1446"/>
        <end position="1467"/>
    </location>
</feature>
<gene>
    <name evidence="2" type="ORF">EGW08_010008</name>
</gene>
<feature type="compositionally biased region" description="Basic and acidic residues" evidence="1">
    <location>
        <begin position="1772"/>
        <end position="1785"/>
    </location>
</feature>
<feature type="compositionally biased region" description="Basic residues" evidence="1">
    <location>
        <begin position="1786"/>
        <end position="1804"/>
    </location>
</feature>
<protein>
    <submittedName>
        <fullName evidence="2">Uncharacterized protein</fullName>
    </submittedName>
</protein>
<comment type="caution">
    <text evidence="2">The sequence shown here is derived from an EMBL/GenBank/DDBJ whole genome shotgun (WGS) entry which is preliminary data.</text>
</comment>
<dbReference type="Proteomes" id="UP000271974">
    <property type="component" value="Unassembled WGS sequence"/>
</dbReference>
<feature type="region of interest" description="Disordered" evidence="1">
    <location>
        <begin position="1561"/>
        <end position="1615"/>
    </location>
</feature>
<sequence length="2649" mass="288280">MKRKVPSPPPPPLPPAKPRRAAGASKMTRSTGDANMGDTERGGGGEEETTKISSRRRNNHHRKDSIPIPWPTHKYTTTNPSTMSPVYHLVYDLTSPPSPNYNYKQTAASTPDQDQGHTGNNNNSVTALSSSTGLANGWSSTSLGLSQCGPTPGQNLCIPTFTSATHLPTQGGHRQVDFVTSGGRDGGVLDGLQVKTYGSQGRREGGGRGEGESDTGINWGKPANVSFPPAPGRRDQSSSQAMRIREQNEAISAVPVNGDSDRPPPLPPPRVPTIINPNGDAADGTNWATVTNNTGPFFQPHLLNNTNQKTQFSEQGRSYLDNVHRSSYRSSKSNCTGGSKLEFSNKNRSNNNNQSLSHTAGDYTGAANIQVDKSWDGRGLGDGDGSQIFQRVGEEEGDKDRASRGARAEFPSIEAPSFLLPSHRQGVRHELQTADATGISSPVAPSAGCVEVSGVSTSQLSQLSPVSVKDAVLLWDKPNGSDIGKSCVSDSEPEHCLKKAVFHRHGDSLRFFINHNDSGVVSDNEQSDGNNPPVSIESYVDPVTGKPIDWIISTESKNTGKSKSDKHAGIIAKVLDLTWSRGSGNTNSFKSPSSLLSSFSSSKSTKASSAGRQQQQQDHRPRPPVNRWDNIHVRSPQTHAVSRLSEQGHAGQTFQAQGDNTAPALPPRQPSSSSLPQQQQPQQLLGSVIVPQPQVPGCGGGDPYSVGSNKASTNSGDLTGDSTSNRNFAFHDNLGNENRDIISHSKFNGHENNIRCSSLTRPKFSTDDIHQRQNYSQRLNHSHDGVLHVELEQPSNSQVSGVLNSSSFTPRLNTSASSTSKAACIAVSGITDTATYPGQNRSRAFVSSISFDSPDTQQLLRSYHLQGSSPLSPSSQRPQPDLSELVPASHDTGGGLTWTTSRSDLLISAAPYPGGYRPDQCTDSAVDSNEPPSTPPPPPLPERGLSQHKNFPSFISAAHKQKITETEPPQRSPARLKHIDGASTLSDLSKHGARRGELISFDHLHKVDHSGDLPELTSGAERSPDTQAVLLNSPVSIRTVNTSGARATASSPSEDKLTYQHSLREECKKNQLWNLYGFDLKENHWIKERLSSNNNNAIGLQQAQNPEPFPGARGALPLQELQSQHNNKPAKITPRQKFEILHSRVSEKVATNLRRHSKNQSGLEIDEFDENSAENLDDDGQTYSDFSIESRDKKHIASFNLVQFQNGLLCKESPRARFERDRAARVSAVNARESHSTNFNDAAENSLRLNRSCDELETETFGSRTGSDANFLTTEASLPRSFSPSPDFGQSRPGLAPPIPPKSALCQRLPSGQFGSPGIRAADDPSNNTTDSGDNHYESGSVNHSLWNNSEKNRIPAAAGSRQNFGAAAPQVSEFLIFTEQPKQRNSSGLRAPLVSITNQCSEKSGLQSTTHVDLTGDTSRRVASSVPVKEVSVPLPLSFQQHYVHSPTQDQPVPNSAGTGQWSGLVTSEPDRDKTGTRVENLSDQQSASGLQCTVQQKGQYHGGLADAEILSSDNRISAGSLQAVGLCKDSSRLAEGSQPVSTSVSQSERLLVTREDIKTNLDPDTQGQQSCAQARVGSVSDPHAPYRPNPSEPQKGSGVKKMSPGSVSSSGYESEINSAAQKLNLFNENKNGLIFNKTALLNDSKTLSTVQQLRLRFGHKPDKGDAQVSSNPRKHKAEKNANELNLDSQFNILSLRQGETEQRDSVQDYSDSRRSVHSKIQQYQPDSPASPSKQHKARHSSSSSPRHCSKEEPHNKKLLKKVSRSMHGIIHDLKPAHQGDNRRSPTKHYRSCQHKTHRKRGSRSSPSKPDTVSGRSGSRSASASSECTICGEEAAAIANCGLTDNQPFDSKPDSNNNFKTTLGSTKSIQNQNVQIENNFKNANTSFNNDADINTYNINTASHHHNINGKTKSPVFRAKFFTREEAAMLAAKGLRIYESGEEYIAMRSPVKSPLHKSMSAPQFGWEGAHYLIMPTVVEPFSPNIDSSTAYGITNLNLALAANGSRPRCVSDEDKDTGCNTNTLLTHRSVSDSGASRRCSTSRFDNDLDASDFFTGHRSDGDDYGDETGGFNDINYNDDGTATNNDSTYLPMHERKLSARHRAMSVDVLYRERPERTQSDSEPLSPGRRHMMRRYFQPEVSVDKDTGRGYVEWKTCSGWVGKVDMRTAQNGRNSRGYVEWDTIWTTAAPWGAKEDDEHVYDVIAENSSTCSTEETAMKETSRAENGDSGLKREREARGSVEMKLVTSVALDTPPALPERTYINKIKNTRPGDDNASSSSTSSSAGHRHHHHHHHHAHCKKHHHHHHHHHHSHSHSHHRQHNHHPTHQEENQQQQTPQQQNPPQRPLKPSNLSISSKEQQMQQTSPSTSSPLSTPTKSKPPPLNKPPPKPPRHQHLMAQSHTYHHQQPIAIKVQHLPNTFPVTTLANIGRGIATAAVTENYSEVHKLKGYKFTNLLTATESESPVPHLIHQHPSDPNAIYSETYWHLGPAVAPQAHASVWQSGDVLDYIDGLHDSMSPKRRENIYILLNNKKTRAKFSESLEIESRLMSKGLLSPSPSSTASAASSSPLPAPSSSGAFTSTSFPQSAMSRLVHSHASEVTSFSSPAASSASKTGNMAGSALITPTVITTAHTARVIKRKGATAPVSSTYV</sequence>
<feature type="compositionally biased region" description="Polar residues" evidence="1">
    <location>
        <begin position="1720"/>
        <end position="1734"/>
    </location>
</feature>
<feature type="compositionally biased region" description="Pro residues" evidence="1">
    <location>
        <begin position="932"/>
        <end position="941"/>
    </location>
</feature>
<feature type="region of interest" description="Disordered" evidence="1">
    <location>
        <begin position="1658"/>
        <end position="1756"/>
    </location>
</feature>
<feature type="region of interest" description="Disordered" evidence="1">
    <location>
        <begin position="1277"/>
        <end position="1347"/>
    </location>
</feature>
<feature type="compositionally biased region" description="Basic residues" evidence="1">
    <location>
        <begin position="53"/>
        <end position="63"/>
    </location>
</feature>
<feature type="compositionally biased region" description="Polar residues" evidence="1">
    <location>
        <begin position="2349"/>
        <end position="2362"/>
    </location>
</feature>
<feature type="compositionally biased region" description="Low complexity" evidence="1">
    <location>
        <begin position="1597"/>
        <end position="1613"/>
    </location>
</feature>
<name>A0A433TKY5_ELYCH</name>
<feature type="compositionally biased region" description="Basic and acidic residues" evidence="1">
    <location>
        <begin position="1700"/>
        <end position="1716"/>
    </location>
</feature>
<feature type="compositionally biased region" description="Low complexity" evidence="1">
    <location>
        <begin position="1805"/>
        <end position="1826"/>
    </location>
</feature>
<feature type="compositionally biased region" description="Polar residues" evidence="1">
    <location>
        <begin position="1325"/>
        <end position="1347"/>
    </location>
</feature>
<dbReference type="OrthoDB" id="6079760at2759"/>
<feature type="compositionally biased region" description="Pro residues" evidence="1">
    <location>
        <begin position="1"/>
        <end position="16"/>
    </location>
</feature>
<feature type="region of interest" description="Disordered" evidence="1">
    <location>
        <begin position="581"/>
        <end position="724"/>
    </location>
</feature>
<feature type="compositionally biased region" description="Polar residues" evidence="1">
    <location>
        <begin position="328"/>
        <end position="337"/>
    </location>
</feature>
<feature type="compositionally biased region" description="Polar residues" evidence="1">
    <location>
        <begin position="100"/>
        <end position="133"/>
    </location>
</feature>
<feature type="region of interest" description="Disordered" evidence="1">
    <location>
        <begin position="2551"/>
        <end position="2579"/>
    </location>
</feature>
<feature type="compositionally biased region" description="Polar residues" evidence="1">
    <location>
        <begin position="1564"/>
        <end position="1574"/>
    </location>
</feature>
<feature type="region of interest" description="Disordered" evidence="1">
    <location>
        <begin position="1446"/>
        <end position="1492"/>
    </location>
</feature>
<organism evidence="2 3">
    <name type="scientific">Elysia chlorotica</name>
    <name type="common">Eastern emerald elysia</name>
    <name type="synonym">Sea slug</name>
    <dbReference type="NCBI Taxonomy" id="188477"/>
    <lineage>
        <taxon>Eukaryota</taxon>
        <taxon>Metazoa</taxon>
        <taxon>Spiralia</taxon>
        <taxon>Lophotrochozoa</taxon>
        <taxon>Mollusca</taxon>
        <taxon>Gastropoda</taxon>
        <taxon>Heterobranchia</taxon>
        <taxon>Euthyneura</taxon>
        <taxon>Panpulmonata</taxon>
        <taxon>Sacoglossa</taxon>
        <taxon>Placobranchoidea</taxon>
        <taxon>Plakobranchidae</taxon>
        <taxon>Elysia</taxon>
    </lineage>
</organism>
<feature type="compositionally biased region" description="Basic and acidic residues" evidence="1">
    <location>
        <begin position="2215"/>
        <end position="2240"/>
    </location>
</feature>
<evidence type="ECO:0000313" key="3">
    <source>
        <dbReference type="Proteomes" id="UP000271974"/>
    </source>
</evidence>
<feature type="region of interest" description="Disordered" evidence="1">
    <location>
        <begin position="325"/>
        <end position="360"/>
    </location>
</feature>
<feature type="compositionally biased region" description="Polar residues" evidence="1">
    <location>
        <begin position="1684"/>
        <end position="1696"/>
    </location>
</feature>
<feature type="compositionally biased region" description="Polar residues" evidence="1">
    <location>
        <begin position="1479"/>
        <end position="1492"/>
    </location>
</feature>
<feature type="compositionally biased region" description="Low complexity" evidence="1">
    <location>
        <begin position="2363"/>
        <end position="2376"/>
    </location>
</feature>
<feature type="region of interest" description="Disordered" evidence="1">
    <location>
        <begin position="866"/>
        <end position="948"/>
    </location>
</feature>
<keyword evidence="3" id="KW-1185">Reference proteome</keyword>
<feature type="compositionally biased region" description="Low complexity" evidence="1">
    <location>
        <begin position="866"/>
        <end position="883"/>
    </location>
</feature>
<feature type="compositionally biased region" description="Basic and acidic residues" evidence="1">
    <location>
        <begin position="201"/>
        <end position="211"/>
    </location>
</feature>
<feature type="region of interest" description="Disordered" evidence="1">
    <location>
        <begin position="1772"/>
        <end position="1826"/>
    </location>
</feature>